<keyword evidence="4 8" id="KW-0812">Transmembrane</keyword>
<dbReference type="PROSITE" id="PS50850">
    <property type="entry name" value="MFS"/>
    <property type="match status" value="1"/>
</dbReference>
<evidence type="ECO:0000313" key="10">
    <source>
        <dbReference type="EMBL" id="KIW94449.1"/>
    </source>
</evidence>
<keyword evidence="5 8" id="KW-1133">Transmembrane helix</keyword>
<keyword evidence="11" id="KW-1185">Reference proteome</keyword>
<feature type="transmembrane region" description="Helical" evidence="8">
    <location>
        <begin position="312"/>
        <end position="339"/>
    </location>
</feature>
<feature type="transmembrane region" description="Helical" evidence="8">
    <location>
        <begin position="185"/>
        <end position="207"/>
    </location>
</feature>
<dbReference type="Proteomes" id="UP000053789">
    <property type="component" value="Unassembled WGS sequence"/>
</dbReference>
<evidence type="ECO:0000256" key="1">
    <source>
        <dbReference type="ARBA" id="ARBA00004141"/>
    </source>
</evidence>
<protein>
    <recommendedName>
        <fullName evidence="9">Major facilitator superfamily (MFS) profile domain-containing protein</fullName>
    </recommendedName>
</protein>
<proteinExistence type="inferred from homology"/>
<dbReference type="GO" id="GO:0015149">
    <property type="term" value="F:hexose transmembrane transporter activity"/>
    <property type="evidence" value="ECO:0007669"/>
    <property type="project" value="TreeGrafter"/>
</dbReference>
<feature type="transmembrane region" description="Helical" evidence="8">
    <location>
        <begin position="130"/>
        <end position="150"/>
    </location>
</feature>
<name>A0A0D2ICE4_CLAB1</name>
<dbReference type="InterPro" id="IPR003663">
    <property type="entry name" value="Sugar/inositol_transpt"/>
</dbReference>
<sequence>MDRAMLTRINSGYRAPRQADLAPILPPKGLMASPVPRGFTLLLIYSVYVVTLGPLLFGYHLGELNAPQKVITCQVDRIPGYVALGLPQCIRMDAFQWGMVQSMFTVGGLFGAIMSGAVATRFGRLFALKWASFFLAGGPIAEALAGKIWIMALGRALSGLGAGAATVVSPIYISEVSPPTSRGFFGAFTQVQINFGIVVAQLLGFFLSKSNKWRWVLAAGGFIAGLMFFGLTLTPETPKWLAANNRPRMARGVLQRLRGKTADIREEMEDWEMSGEAEEESLLGAPRSYRQRKEPGRSIIDVVRMQKYRRPLVAVTGTMMAQQLCGINSVVMYSVAILGKIMPKQAGLVTVIVSGANVLVTLLAAPLPDKIGRKPCLLISIVGMGSASGMLYAGLAKHIQALTIVAVALFVASFGIGLGPIPFILSSELVGPEAVGAVSSWALAGNWVSTFLVAMFFPILNKVVGINVWWIFVGVAGVWAIFVAVFVPESKGKANADEVWQRSRPS</sequence>
<comment type="subcellular location">
    <subcellularLocation>
        <location evidence="1">Membrane</location>
        <topology evidence="1">Multi-pass membrane protein</topology>
    </subcellularLocation>
</comment>
<dbReference type="InterPro" id="IPR020846">
    <property type="entry name" value="MFS_dom"/>
</dbReference>
<dbReference type="Pfam" id="PF00083">
    <property type="entry name" value="Sugar_tr"/>
    <property type="match status" value="1"/>
</dbReference>
<evidence type="ECO:0000259" key="9">
    <source>
        <dbReference type="PROSITE" id="PS50850"/>
    </source>
</evidence>
<comment type="similarity">
    <text evidence="2 7">Belongs to the major facilitator superfamily. Sugar transporter (TC 2.A.1.1) family.</text>
</comment>
<dbReference type="PANTHER" id="PTHR23503:SF8">
    <property type="entry name" value="FACILITATED GLUCOSE TRANSPORTER PROTEIN 1"/>
    <property type="match status" value="1"/>
</dbReference>
<evidence type="ECO:0000256" key="7">
    <source>
        <dbReference type="RuleBase" id="RU003346"/>
    </source>
</evidence>
<dbReference type="InterPro" id="IPR036259">
    <property type="entry name" value="MFS_trans_sf"/>
</dbReference>
<keyword evidence="3 7" id="KW-0813">Transport</keyword>
<gene>
    <name evidence="10" type="ORF">Z519_04425</name>
</gene>
<dbReference type="RefSeq" id="XP_016621118.1">
    <property type="nucleotide sequence ID" value="XM_016762171.1"/>
</dbReference>
<evidence type="ECO:0000256" key="5">
    <source>
        <dbReference type="ARBA" id="ARBA00022989"/>
    </source>
</evidence>
<dbReference type="NCBIfam" id="TIGR00879">
    <property type="entry name" value="SP"/>
    <property type="match status" value="1"/>
</dbReference>
<dbReference type="VEuPathDB" id="FungiDB:Z519_04425"/>
<feature type="transmembrane region" description="Helical" evidence="8">
    <location>
        <begin position="437"/>
        <end position="460"/>
    </location>
</feature>
<dbReference type="EMBL" id="KN846985">
    <property type="protein sequence ID" value="KIW94449.1"/>
    <property type="molecule type" value="Genomic_DNA"/>
</dbReference>
<dbReference type="PRINTS" id="PR00171">
    <property type="entry name" value="SUGRTRNSPORT"/>
</dbReference>
<evidence type="ECO:0000313" key="11">
    <source>
        <dbReference type="Proteomes" id="UP000053789"/>
    </source>
</evidence>
<dbReference type="PROSITE" id="PS00217">
    <property type="entry name" value="SUGAR_TRANSPORT_2"/>
    <property type="match status" value="1"/>
</dbReference>
<dbReference type="InterPro" id="IPR005829">
    <property type="entry name" value="Sugar_transporter_CS"/>
</dbReference>
<feature type="transmembrane region" description="Helical" evidence="8">
    <location>
        <begin position="377"/>
        <end position="395"/>
    </location>
</feature>
<evidence type="ECO:0000256" key="4">
    <source>
        <dbReference type="ARBA" id="ARBA00022692"/>
    </source>
</evidence>
<reference evidence="10" key="1">
    <citation type="submission" date="2015-01" db="EMBL/GenBank/DDBJ databases">
        <title>The Genome Sequence of Cladophialophora bantiana CBS 173.52.</title>
        <authorList>
            <consortium name="The Broad Institute Genomics Platform"/>
            <person name="Cuomo C."/>
            <person name="de Hoog S."/>
            <person name="Gorbushina A."/>
            <person name="Stielow B."/>
            <person name="Teixiera M."/>
            <person name="Abouelleil A."/>
            <person name="Chapman S.B."/>
            <person name="Priest M."/>
            <person name="Young S.K."/>
            <person name="Wortman J."/>
            <person name="Nusbaum C."/>
            <person name="Birren B."/>
        </authorList>
    </citation>
    <scope>NUCLEOTIDE SEQUENCE [LARGE SCALE GENOMIC DNA]</scope>
    <source>
        <strain evidence="10">CBS 173.52</strain>
    </source>
</reference>
<dbReference type="SUPFAM" id="SSF103473">
    <property type="entry name" value="MFS general substrate transporter"/>
    <property type="match status" value="1"/>
</dbReference>
<accession>A0A0D2ICE4</accession>
<evidence type="ECO:0000256" key="2">
    <source>
        <dbReference type="ARBA" id="ARBA00010992"/>
    </source>
</evidence>
<evidence type="ECO:0000256" key="6">
    <source>
        <dbReference type="ARBA" id="ARBA00023136"/>
    </source>
</evidence>
<feature type="transmembrane region" description="Helical" evidence="8">
    <location>
        <begin position="38"/>
        <end position="59"/>
    </location>
</feature>
<feature type="transmembrane region" description="Helical" evidence="8">
    <location>
        <begin position="345"/>
        <end position="365"/>
    </location>
</feature>
<dbReference type="HOGENOM" id="CLU_001265_30_5_1"/>
<dbReference type="GeneID" id="27697353"/>
<evidence type="ECO:0000256" key="3">
    <source>
        <dbReference type="ARBA" id="ARBA00022448"/>
    </source>
</evidence>
<dbReference type="AlphaFoldDB" id="A0A0D2ICE4"/>
<dbReference type="OrthoDB" id="4540492at2759"/>
<organism evidence="10 11">
    <name type="scientific">Cladophialophora bantiana (strain ATCC 10958 / CBS 173.52 / CDC B-1940 / NIH 8579)</name>
    <name type="common">Xylohypha bantiana</name>
    <dbReference type="NCBI Taxonomy" id="1442370"/>
    <lineage>
        <taxon>Eukaryota</taxon>
        <taxon>Fungi</taxon>
        <taxon>Dikarya</taxon>
        <taxon>Ascomycota</taxon>
        <taxon>Pezizomycotina</taxon>
        <taxon>Eurotiomycetes</taxon>
        <taxon>Chaetothyriomycetidae</taxon>
        <taxon>Chaetothyriales</taxon>
        <taxon>Herpotrichiellaceae</taxon>
        <taxon>Cladophialophora</taxon>
    </lineage>
</organism>
<feature type="domain" description="Major facilitator superfamily (MFS) profile" evidence="9">
    <location>
        <begin position="46"/>
        <end position="491"/>
    </location>
</feature>
<dbReference type="GO" id="GO:0016020">
    <property type="term" value="C:membrane"/>
    <property type="evidence" value="ECO:0007669"/>
    <property type="project" value="UniProtKB-SubCell"/>
</dbReference>
<dbReference type="Gene3D" id="1.20.1250.20">
    <property type="entry name" value="MFS general substrate transporter like domains"/>
    <property type="match status" value="1"/>
</dbReference>
<feature type="transmembrane region" description="Helical" evidence="8">
    <location>
        <begin position="94"/>
        <end position="118"/>
    </location>
</feature>
<feature type="transmembrane region" description="Helical" evidence="8">
    <location>
        <begin position="466"/>
        <end position="487"/>
    </location>
</feature>
<feature type="transmembrane region" description="Helical" evidence="8">
    <location>
        <begin position="213"/>
        <end position="233"/>
    </location>
</feature>
<dbReference type="InterPro" id="IPR005828">
    <property type="entry name" value="MFS_sugar_transport-like"/>
</dbReference>
<dbReference type="PANTHER" id="PTHR23503">
    <property type="entry name" value="SOLUTE CARRIER FAMILY 2"/>
    <property type="match status" value="1"/>
</dbReference>
<dbReference type="InterPro" id="IPR045263">
    <property type="entry name" value="GLUT"/>
</dbReference>
<evidence type="ECO:0000256" key="8">
    <source>
        <dbReference type="SAM" id="Phobius"/>
    </source>
</evidence>
<feature type="transmembrane region" description="Helical" evidence="8">
    <location>
        <begin position="401"/>
        <end position="425"/>
    </location>
</feature>
<keyword evidence="6 8" id="KW-0472">Membrane</keyword>